<dbReference type="EMBL" id="JH793429">
    <property type="protein sequence ID" value="ELQ34334.1"/>
    <property type="molecule type" value="Genomic_DNA"/>
</dbReference>
<dbReference type="AlphaFoldDB" id="A0AA97NQC0"/>
<gene>
    <name evidence="3" type="ORF">OOU_Y34scaffold00771g5</name>
</gene>
<sequence length="101" mass="10638">MQLSSVFLALATIVSVTQAASLSLDEGASAGGLVARQEASSEMQSRVTRRQAKRPRKKNTGKACTVGKEKGFCDSLGFCSTFTPPNINGPIAKIAFCEELA</sequence>
<reference evidence="3" key="1">
    <citation type="journal article" date="2012" name="PLoS Genet.">
        <title>Comparative analysis of the genomes of two field isolates of the rice blast fungus Magnaporthe oryzae.</title>
        <authorList>
            <person name="Xue M."/>
            <person name="Yang J."/>
            <person name="Li Z."/>
            <person name="Hu S."/>
            <person name="Yao N."/>
            <person name="Dean R.A."/>
            <person name="Zhao W."/>
            <person name="Shen M."/>
            <person name="Zhang H."/>
            <person name="Li C."/>
            <person name="Liu L."/>
            <person name="Cao L."/>
            <person name="Xu X."/>
            <person name="Xing Y."/>
            <person name="Hsiang T."/>
            <person name="Zhang Z."/>
            <person name="Xu J.R."/>
            <person name="Peng Y.L."/>
        </authorList>
    </citation>
    <scope>NUCLEOTIDE SEQUENCE</scope>
    <source>
        <strain evidence="3">Y34</strain>
    </source>
</reference>
<accession>A0AA97NQC0</accession>
<proteinExistence type="predicted"/>
<keyword evidence="2" id="KW-0732">Signal</keyword>
<protein>
    <submittedName>
        <fullName evidence="3">Uncharacterized protein</fullName>
    </submittedName>
</protein>
<dbReference type="Proteomes" id="UP000011086">
    <property type="component" value="Unassembled WGS sequence"/>
</dbReference>
<feature type="chain" id="PRO_5041657053" evidence="2">
    <location>
        <begin position="20"/>
        <end position="101"/>
    </location>
</feature>
<name>A0AA97NQC0_PYRO3</name>
<evidence type="ECO:0000256" key="1">
    <source>
        <dbReference type="SAM" id="MobiDB-lite"/>
    </source>
</evidence>
<feature type="compositionally biased region" description="Basic residues" evidence="1">
    <location>
        <begin position="47"/>
        <end position="60"/>
    </location>
</feature>
<evidence type="ECO:0000313" key="3">
    <source>
        <dbReference type="EMBL" id="ELQ34334.1"/>
    </source>
</evidence>
<evidence type="ECO:0000256" key="2">
    <source>
        <dbReference type="SAM" id="SignalP"/>
    </source>
</evidence>
<organism evidence="3">
    <name type="scientific">Pyricularia oryzae (strain Y34)</name>
    <name type="common">Rice blast fungus</name>
    <name type="synonym">Magnaporthe oryzae</name>
    <dbReference type="NCBI Taxonomy" id="1143189"/>
    <lineage>
        <taxon>Eukaryota</taxon>
        <taxon>Fungi</taxon>
        <taxon>Dikarya</taxon>
        <taxon>Ascomycota</taxon>
        <taxon>Pezizomycotina</taxon>
        <taxon>Sordariomycetes</taxon>
        <taxon>Sordariomycetidae</taxon>
        <taxon>Magnaporthales</taxon>
        <taxon>Pyriculariaceae</taxon>
        <taxon>Pyricularia</taxon>
    </lineage>
</organism>
<feature type="signal peptide" evidence="2">
    <location>
        <begin position="1"/>
        <end position="19"/>
    </location>
</feature>
<feature type="region of interest" description="Disordered" evidence="1">
    <location>
        <begin position="35"/>
        <end position="63"/>
    </location>
</feature>